<dbReference type="Pfam" id="PF08100">
    <property type="entry name" value="Dimerisation"/>
    <property type="match status" value="1"/>
</dbReference>
<evidence type="ECO:0000259" key="2">
    <source>
        <dbReference type="Pfam" id="PF08100"/>
    </source>
</evidence>
<feature type="compositionally biased region" description="Low complexity" evidence="1">
    <location>
        <begin position="64"/>
        <end position="80"/>
    </location>
</feature>
<organism evidence="3 4">
    <name type="scientific">Aegilops tauschii subsp. strangulata</name>
    <name type="common">Goatgrass</name>
    <dbReference type="NCBI Taxonomy" id="200361"/>
    <lineage>
        <taxon>Eukaryota</taxon>
        <taxon>Viridiplantae</taxon>
        <taxon>Streptophyta</taxon>
        <taxon>Embryophyta</taxon>
        <taxon>Tracheophyta</taxon>
        <taxon>Spermatophyta</taxon>
        <taxon>Magnoliopsida</taxon>
        <taxon>Liliopsida</taxon>
        <taxon>Poales</taxon>
        <taxon>Poaceae</taxon>
        <taxon>BOP clade</taxon>
        <taxon>Pooideae</taxon>
        <taxon>Triticodae</taxon>
        <taxon>Triticeae</taxon>
        <taxon>Triticinae</taxon>
        <taxon>Aegilops</taxon>
    </lineage>
</organism>
<dbReference type="Proteomes" id="UP000015105">
    <property type="component" value="Chromosome 4D"/>
</dbReference>
<dbReference type="STRING" id="200361.A0A453J7P4"/>
<evidence type="ECO:0000256" key="1">
    <source>
        <dbReference type="SAM" id="MobiDB-lite"/>
    </source>
</evidence>
<reference evidence="4" key="2">
    <citation type="journal article" date="2017" name="Nat. Plants">
        <title>The Aegilops tauschii genome reveals multiple impacts of transposons.</title>
        <authorList>
            <person name="Zhao G."/>
            <person name="Zou C."/>
            <person name="Li K."/>
            <person name="Wang K."/>
            <person name="Li T."/>
            <person name="Gao L."/>
            <person name="Zhang X."/>
            <person name="Wang H."/>
            <person name="Yang Z."/>
            <person name="Liu X."/>
            <person name="Jiang W."/>
            <person name="Mao L."/>
            <person name="Kong X."/>
            <person name="Jiao Y."/>
            <person name="Jia J."/>
        </authorList>
    </citation>
    <scope>NUCLEOTIDE SEQUENCE [LARGE SCALE GENOMIC DNA]</scope>
    <source>
        <strain evidence="4">cv. AL8/78</strain>
    </source>
</reference>
<feature type="domain" description="O-methyltransferase dimerisation" evidence="2">
    <location>
        <begin position="17"/>
        <end position="58"/>
    </location>
</feature>
<keyword evidence="4" id="KW-1185">Reference proteome</keyword>
<dbReference type="GO" id="GO:0046983">
    <property type="term" value="F:protein dimerization activity"/>
    <property type="evidence" value="ECO:0007669"/>
    <property type="project" value="InterPro"/>
</dbReference>
<evidence type="ECO:0000313" key="4">
    <source>
        <dbReference type="Proteomes" id="UP000015105"/>
    </source>
</evidence>
<dbReference type="Gramene" id="AET4Gv20827200.2">
    <property type="protein sequence ID" value="AET4Gv20827200.2"/>
    <property type="gene ID" value="AET4Gv20827200"/>
</dbReference>
<dbReference type="Gene3D" id="1.10.10.10">
    <property type="entry name" value="Winged helix-like DNA-binding domain superfamily/Winged helix DNA-binding domain"/>
    <property type="match status" value="1"/>
</dbReference>
<dbReference type="AlphaFoldDB" id="A0A453J7P4"/>
<evidence type="ECO:0000313" key="3">
    <source>
        <dbReference type="EnsemblPlants" id="AET4Gv20827200.2"/>
    </source>
</evidence>
<reference evidence="3" key="4">
    <citation type="submission" date="2019-03" db="UniProtKB">
        <authorList>
            <consortium name="EnsemblPlants"/>
        </authorList>
    </citation>
    <scope>IDENTIFICATION</scope>
</reference>
<dbReference type="InterPro" id="IPR036388">
    <property type="entry name" value="WH-like_DNA-bd_sf"/>
</dbReference>
<protein>
    <recommendedName>
        <fullName evidence="2">O-methyltransferase dimerisation domain-containing protein</fullName>
    </recommendedName>
</protein>
<feature type="compositionally biased region" description="Basic and acidic residues" evidence="1">
    <location>
        <begin position="100"/>
        <end position="109"/>
    </location>
</feature>
<dbReference type="SUPFAM" id="SSF46785">
    <property type="entry name" value="Winged helix' DNA-binding domain"/>
    <property type="match status" value="1"/>
</dbReference>
<feature type="region of interest" description="Disordered" evidence="1">
    <location>
        <begin position="57"/>
        <end position="119"/>
    </location>
</feature>
<name>A0A453J7P4_AEGTS</name>
<accession>A0A453J7P4</accession>
<dbReference type="InterPro" id="IPR036390">
    <property type="entry name" value="WH_DNA-bd_sf"/>
</dbReference>
<reference evidence="3" key="3">
    <citation type="journal article" date="2017" name="Nature">
        <title>Genome sequence of the progenitor of the wheat D genome Aegilops tauschii.</title>
        <authorList>
            <person name="Luo M.C."/>
            <person name="Gu Y.Q."/>
            <person name="Puiu D."/>
            <person name="Wang H."/>
            <person name="Twardziok S.O."/>
            <person name="Deal K.R."/>
            <person name="Huo N."/>
            <person name="Zhu T."/>
            <person name="Wang L."/>
            <person name="Wang Y."/>
            <person name="McGuire P.E."/>
            <person name="Liu S."/>
            <person name="Long H."/>
            <person name="Ramasamy R.K."/>
            <person name="Rodriguez J.C."/>
            <person name="Van S.L."/>
            <person name="Yuan L."/>
            <person name="Wang Z."/>
            <person name="Xia Z."/>
            <person name="Xiao L."/>
            <person name="Anderson O.D."/>
            <person name="Ouyang S."/>
            <person name="Liang Y."/>
            <person name="Zimin A.V."/>
            <person name="Pertea G."/>
            <person name="Qi P."/>
            <person name="Bennetzen J.L."/>
            <person name="Dai X."/>
            <person name="Dawson M.W."/>
            <person name="Muller H.G."/>
            <person name="Kugler K."/>
            <person name="Rivarola-Duarte L."/>
            <person name="Spannagl M."/>
            <person name="Mayer K.F.X."/>
            <person name="Lu F.H."/>
            <person name="Bevan M.W."/>
            <person name="Leroy P."/>
            <person name="Li P."/>
            <person name="You F.M."/>
            <person name="Sun Q."/>
            <person name="Liu Z."/>
            <person name="Lyons E."/>
            <person name="Wicker T."/>
            <person name="Salzberg S.L."/>
            <person name="Devos K.M."/>
            <person name="Dvorak J."/>
        </authorList>
    </citation>
    <scope>NUCLEOTIDE SEQUENCE [LARGE SCALE GENOMIC DNA]</scope>
    <source>
        <strain evidence="3">cv. AL8/78</strain>
    </source>
</reference>
<reference evidence="3" key="5">
    <citation type="journal article" date="2021" name="G3 (Bethesda)">
        <title>Aegilops tauschii genome assembly Aet v5.0 features greater sequence contiguity and improved annotation.</title>
        <authorList>
            <person name="Wang L."/>
            <person name="Zhu T."/>
            <person name="Rodriguez J.C."/>
            <person name="Deal K.R."/>
            <person name="Dubcovsky J."/>
            <person name="McGuire P.E."/>
            <person name="Lux T."/>
            <person name="Spannagl M."/>
            <person name="Mayer K.F.X."/>
            <person name="Baldrich P."/>
            <person name="Meyers B.C."/>
            <person name="Huo N."/>
            <person name="Gu Y.Q."/>
            <person name="Zhou H."/>
            <person name="Devos K.M."/>
            <person name="Bennetzen J.L."/>
            <person name="Unver T."/>
            <person name="Budak H."/>
            <person name="Gulick P.J."/>
            <person name="Galiba G."/>
            <person name="Kalapos B."/>
            <person name="Nelson D.R."/>
            <person name="Li P."/>
            <person name="You F.M."/>
            <person name="Luo M.C."/>
            <person name="Dvorak J."/>
        </authorList>
    </citation>
    <scope>NUCLEOTIDE SEQUENCE [LARGE SCALE GENOMIC DNA]</scope>
    <source>
        <strain evidence="3">cv. AL8/78</strain>
    </source>
</reference>
<dbReference type="InterPro" id="IPR012967">
    <property type="entry name" value="COMT_dimerisation"/>
</dbReference>
<proteinExistence type="predicted"/>
<sequence>AEVSPQELLVALAELQNHVLGYVKSMSLKCAVDLGITDAIHRRGSTATLADIAADTKVRTRRGSPTSGASWSCSASRASSAPPPVLPAGDGEQGRPVQPRPERRHDRGQRALPRGHPSG</sequence>
<reference evidence="4" key="1">
    <citation type="journal article" date="2014" name="Science">
        <title>Ancient hybridizations among the ancestral genomes of bread wheat.</title>
        <authorList>
            <consortium name="International Wheat Genome Sequencing Consortium,"/>
            <person name="Marcussen T."/>
            <person name="Sandve S.R."/>
            <person name="Heier L."/>
            <person name="Spannagl M."/>
            <person name="Pfeifer M."/>
            <person name="Jakobsen K.S."/>
            <person name="Wulff B.B."/>
            <person name="Steuernagel B."/>
            <person name="Mayer K.F."/>
            <person name="Olsen O.A."/>
        </authorList>
    </citation>
    <scope>NUCLEOTIDE SEQUENCE [LARGE SCALE GENOMIC DNA]</scope>
    <source>
        <strain evidence="4">cv. AL8/78</strain>
    </source>
</reference>
<dbReference type="EnsemblPlants" id="AET4Gv20827200.2">
    <property type="protein sequence ID" value="AET4Gv20827200.2"/>
    <property type="gene ID" value="AET4Gv20827200"/>
</dbReference>